<dbReference type="InterPro" id="IPR006158">
    <property type="entry name" value="Cobalamin-bd"/>
</dbReference>
<evidence type="ECO:0000313" key="12">
    <source>
        <dbReference type="Proteomes" id="UP001158066"/>
    </source>
</evidence>
<evidence type="ECO:0000259" key="9">
    <source>
        <dbReference type="PROSITE" id="PS51332"/>
    </source>
</evidence>
<dbReference type="PANTHER" id="PTHR43409:SF7">
    <property type="entry name" value="BLL1977 PROTEIN"/>
    <property type="match status" value="1"/>
</dbReference>
<keyword evidence="12" id="KW-1185">Reference proteome</keyword>
<evidence type="ECO:0000256" key="7">
    <source>
        <dbReference type="ARBA" id="ARBA00023014"/>
    </source>
</evidence>
<dbReference type="Pfam" id="PF04055">
    <property type="entry name" value="Radical_SAM"/>
    <property type="match status" value="1"/>
</dbReference>
<dbReference type="PROSITE" id="PS51918">
    <property type="entry name" value="RADICAL_SAM"/>
    <property type="match status" value="1"/>
</dbReference>
<dbReference type="GO" id="GO:0051539">
    <property type="term" value="F:4 iron, 4 sulfur cluster binding"/>
    <property type="evidence" value="ECO:0007669"/>
    <property type="project" value="UniProtKB-KW"/>
</dbReference>
<dbReference type="InterPro" id="IPR023404">
    <property type="entry name" value="rSAM_horseshoe"/>
</dbReference>
<dbReference type="SUPFAM" id="SSF52242">
    <property type="entry name" value="Cobalamin (vitamin B12)-binding domain"/>
    <property type="match status" value="1"/>
</dbReference>
<dbReference type="InterPro" id="IPR007197">
    <property type="entry name" value="rSAM"/>
</dbReference>
<dbReference type="GO" id="GO:0031419">
    <property type="term" value="F:cobalamin binding"/>
    <property type="evidence" value="ECO:0007669"/>
    <property type="project" value="InterPro"/>
</dbReference>
<evidence type="ECO:0000256" key="2">
    <source>
        <dbReference type="ARBA" id="ARBA00022603"/>
    </source>
</evidence>
<organism evidence="11 12">
    <name type="scientific">Anoxynatronum buryatiense</name>
    <dbReference type="NCBI Taxonomy" id="489973"/>
    <lineage>
        <taxon>Bacteria</taxon>
        <taxon>Bacillati</taxon>
        <taxon>Bacillota</taxon>
        <taxon>Clostridia</taxon>
        <taxon>Eubacteriales</taxon>
        <taxon>Clostridiaceae</taxon>
        <taxon>Anoxynatronum</taxon>
    </lineage>
</organism>
<sequence>MKFLLVKCHQPTLFTALQPIVTEPLELEVLAAVIQRHGHTCRLYDSWLEEISFSQVLEEASPQVLLLSGYITALETMKATAAQARKQLPQLLILAGGVHASLNPADFMVTAIDLVVHGNGVVVLDQLLATDCRRESWPLTDGIAYQADGQWHLNPASLMTAHHLSTSQATSQDSESPCNETPPASTLPPLPDRRYFNTYAHRTHYMTQRPVALIQTALGCPYTCDFCYCRHLNGGAYTPFPLERVMDDLAAAKSHLCWIVDDTFLLHRPRVEAFLDQLQQRQINRQFIAYARADFIVNHADLLPRLKAAGFRQLIVGLEAVDQQRLDDYEKRLSPEMNQQAVTLMKRAGMEMACLFMVHPQDRHSDFRRLRRWIRRNRLAPYTLSIYTPMPGLPGYDAAKPLFTTSDPAKWDFLHLVLRPTHMKPWVFYLQMAYTYSLQLFWSPLVRRTVWRAVTRTCRRLLHLPPHQSLQEETP</sequence>
<dbReference type="GO" id="GO:0005829">
    <property type="term" value="C:cytosol"/>
    <property type="evidence" value="ECO:0007669"/>
    <property type="project" value="TreeGrafter"/>
</dbReference>
<dbReference type="InterPro" id="IPR058240">
    <property type="entry name" value="rSAM_sf"/>
</dbReference>
<feature type="domain" description="B12-binding" evidence="9">
    <location>
        <begin position="10"/>
        <end position="138"/>
    </location>
</feature>
<evidence type="ECO:0000256" key="1">
    <source>
        <dbReference type="ARBA" id="ARBA00001966"/>
    </source>
</evidence>
<dbReference type="PROSITE" id="PS51332">
    <property type="entry name" value="B12_BINDING"/>
    <property type="match status" value="1"/>
</dbReference>
<dbReference type="SFLD" id="SFLDG01123">
    <property type="entry name" value="methyltransferase_(Class_B)"/>
    <property type="match status" value="1"/>
</dbReference>
<name>A0AA45WYC2_9CLOT</name>
<dbReference type="InterPro" id="IPR034466">
    <property type="entry name" value="Methyltransferase_Class_B"/>
</dbReference>
<comment type="caution">
    <text evidence="11">The sequence shown here is derived from an EMBL/GenBank/DDBJ whole genome shotgun (WGS) entry which is preliminary data.</text>
</comment>
<accession>A0AA45WYC2</accession>
<dbReference type="PANTHER" id="PTHR43409">
    <property type="entry name" value="ANAEROBIC MAGNESIUM-PROTOPORPHYRIN IX MONOMETHYL ESTER CYCLASE-RELATED"/>
    <property type="match status" value="1"/>
</dbReference>
<proteinExistence type="predicted"/>
<dbReference type="AlphaFoldDB" id="A0AA45WYC2"/>
<dbReference type="GO" id="GO:0003824">
    <property type="term" value="F:catalytic activity"/>
    <property type="evidence" value="ECO:0007669"/>
    <property type="project" value="InterPro"/>
</dbReference>
<evidence type="ECO:0000313" key="11">
    <source>
        <dbReference type="EMBL" id="SMP66711.1"/>
    </source>
</evidence>
<dbReference type="Gene3D" id="3.40.50.280">
    <property type="entry name" value="Cobalamin-binding domain"/>
    <property type="match status" value="1"/>
</dbReference>
<evidence type="ECO:0000256" key="4">
    <source>
        <dbReference type="ARBA" id="ARBA00022691"/>
    </source>
</evidence>
<dbReference type="SUPFAM" id="SSF102114">
    <property type="entry name" value="Radical SAM enzymes"/>
    <property type="match status" value="1"/>
</dbReference>
<evidence type="ECO:0000256" key="6">
    <source>
        <dbReference type="ARBA" id="ARBA00023004"/>
    </source>
</evidence>
<gene>
    <name evidence="11" type="ORF">SAMN06296020_11473</name>
</gene>
<evidence type="ECO:0000256" key="3">
    <source>
        <dbReference type="ARBA" id="ARBA00022679"/>
    </source>
</evidence>
<dbReference type="InterPro" id="IPR036724">
    <property type="entry name" value="Cobalamin-bd_sf"/>
</dbReference>
<dbReference type="CDD" id="cd01335">
    <property type="entry name" value="Radical_SAM"/>
    <property type="match status" value="1"/>
</dbReference>
<dbReference type="Gene3D" id="3.80.30.20">
    <property type="entry name" value="tm_1862 like domain"/>
    <property type="match status" value="1"/>
</dbReference>
<dbReference type="SFLD" id="SFLDG01082">
    <property type="entry name" value="B12-binding_domain_containing"/>
    <property type="match status" value="1"/>
</dbReference>
<comment type="cofactor">
    <cofactor evidence="1">
        <name>[4Fe-4S] cluster</name>
        <dbReference type="ChEBI" id="CHEBI:49883"/>
    </cofactor>
</comment>
<keyword evidence="2" id="KW-0489">Methyltransferase</keyword>
<dbReference type="Pfam" id="PF02310">
    <property type="entry name" value="B12-binding"/>
    <property type="match status" value="1"/>
</dbReference>
<reference evidence="11" key="1">
    <citation type="submission" date="2017-05" db="EMBL/GenBank/DDBJ databases">
        <authorList>
            <person name="Varghese N."/>
            <person name="Submissions S."/>
        </authorList>
    </citation>
    <scope>NUCLEOTIDE SEQUENCE</scope>
    <source>
        <strain evidence="11">Su22</strain>
    </source>
</reference>
<keyword evidence="3" id="KW-0808">Transferase</keyword>
<evidence type="ECO:0000256" key="5">
    <source>
        <dbReference type="ARBA" id="ARBA00022723"/>
    </source>
</evidence>
<dbReference type="SFLD" id="SFLDS00029">
    <property type="entry name" value="Radical_SAM"/>
    <property type="match status" value="1"/>
</dbReference>
<evidence type="ECO:0000256" key="8">
    <source>
        <dbReference type="SAM" id="MobiDB-lite"/>
    </source>
</evidence>
<keyword evidence="5" id="KW-0479">Metal-binding</keyword>
<feature type="compositionally biased region" description="Polar residues" evidence="8">
    <location>
        <begin position="164"/>
        <end position="184"/>
    </location>
</feature>
<dbReference type="RefSeq" id="WP_283410308.1">
    <property type="nucleotide sequence ID" value="NZ_FXUF01000014.1"/>
</dbReference>
<protein>
    <submittedName>
        <fullName evidence="11">Radical SAM superfamily enzyme YgiQ, UPF0313 family</fullName>
    </submittedName>
</protein>
<dbReference type="InterPro" id="IPR006638">
    <property type="entry name" value="Elp3/MiaA/NifB-like_rSAM"/>
</dbReference>
<dbReference type="Proteomes" id="UP001158066">
    <property type="component" value="Unassembled WGS sequence"/>
</dbReference>
<keyword evidence="6" id="KW-0408">Iron</keyword>
<dbReference type="SMART" id="SM00729">
    <property type="entry name" value="Elp3"/>
    <property type="match status" value="1"/>
</dbReference>
<evidence type="ECO:0000259" key="10">
    <source>
        <dbReference type="PROSITE" id="PS51918"/>
    </source>
</evidence>
<feature type="region of interest" description="Disordered" evidence="8">
    <location>
        <begin position="164"/>
        <end position="188"/>
    </location>
</feature>
<keyword evidence="4" id="KW-0949">S-adenosyl-L-methionine</keyword>
<keyword evidence="7" id="KW-0411">Iron-sulfur</keyword>
<feature type="domain" description="Radical SAM core" evidence="10">
    <location>
        <begin position="206"/>
        <end position="424"/>
    </location>
</feature>
<dbReference type="GO" id="GO:0046872">
    <property type="term" value="F:metal ion binding"/>
    <property type="evidence" value="ECO:0007669"/>
    <property type="project" value="UniProtKB-KW"/>
</dbReference>
<dbReference type="EMBL" id="FXUF01000014">
    <property type="protein sequence ID" value="SMP66711.1"/>
    <property type="molecule type" value="Genomic_DNA"/>
</dbReference>
<dbReference type="InterPro" id="IPR051198">
    <property type="entry name" value="BchE-like"/>
</dbReference>